<dbReference type="GO" id="GO:0008270">
    <property type="term" value="F:zinc ion binding"/>
    <property type="evidence" value="ECO:0007669"/>
    <property type="project" value="UniProtKB-KW"/>
</dbReference>
<feature type="compositionally biased region" description="Polar residues" evidence="2">
    <location>
        <begin position="44"/>
        <end position="57"/>
    </location>
</feature>
<feature type="region of interest" description="Disordered" evidence="2">
    <location>
        <begin position="262"/>
        <end position="411"/>
    </location>
</feature>
<reference evidence="4" key="1">
    <citation type="submission" date="2023-08" db="EMBL/GenBank/DDBJ databases">
        <title>Black Yeasts Isolated from many extreme environments.</title>
        <authorList>
            <person name="Coleine C."/>
            <person name="Stajich J.E."/>
            <person name="Selbmann L."/>
        </authorList>
    </citation>
    <scope>NUCLEOTIDE SEQUENCE</scope>
    <source>
        <strain evidence="4">CCFEE 5401</strain>
    </source>
</reference>
<protein>
    <recommendedName>
        <fullName evidence="3">C2H2-type domain-containing protein</fullName>
    </recommendedName>
</protein>
<dbReference type="PROSITE" id="PS50157">
    <property type="entry name" value="ZINC_FINGER_C2H2_2"/>
    <property type="match status" value="2"/>
</dbReference>
<feature type="compositionally biased region" description="Basic residues" evidence="2">
    <location>
        <begin position="335"/>
        <end position="346"/>
    </location>
</feature>
<evidence type="ECO:0000256" key="2">
    <source>
        <dbReference type="SAM" id="MobiDB-lite"/>
    </source>
</evidence>
<dbReference type="Proteomes" id="UP001310890">
    <property type="component" value="Unassembled WGS sequence"/>
</dbReference>
<dbReference type="AlphaFoldDB" id="A0AAN7TF81"/>
<name>A0AAN7TF81_9PEZI</name>
<proteinExistence type="predicted"/>
<feature type="region of interest" description="Disordered" evidence="2">
    <location>
        <begin position="1"/>
        <end position="133"/>
    </location>
</feature>
<evidence type="ECO:0000313" key="4">
    <source>
        <dbReference type="EMBL" id="KAK5111746.1"/>
    </source>
</evidence>
<dbReference type="InterPro" id="IPR036236">
    <property type="entry name" value="Znf_C2H2_sf"/>
</dbReference>
<comment type="caution">
    <text evidence="4">The sequence shown here is derived from an EMBL/GenBank/DDBJ whole genome shotgun (WGS) entry which is preliminary data.</text>
</comment>
<dbReference type="InterPro" id="IPR013087">
    <property type="entry name" value="Znf_C2H2_type"/>
</dbReference>
<dbReference type="SUPFAM" id="SSF57667">
    <property type="entry name" value="beta-beta-alpha zinc fingers"/>
    <property type="match status" value="1"/>
</dbReference>
<feature type="compositionally biased region" description="Low complexity" evidence="2">
    <location>
        <begin position="316"/>
        <end position="333"/>
    </location>
</feature>
<dbReference type="SMART" id="SM00355">
    <property type="entry name" value="ZnF_C2H2"/>
    <property type="match status" value="2"/>
</dbReference>
<gene>
    <name evidence="4" type="ORF">LTR62_004666</name>
</gene>
<feature type="compositionally biased region" description="Basic and acidic residues" evidence="2">
    <location>
        <begin position="265"/>
        <end position="292"/>
    </location>
</feature>
<feature type="region of interest" description="Disordered" evidence="2">
    <location>
        <begin position="543"/>
        <end position="679"/>
    </location>
</feature>
<keyword evidence="1" id="KW-0479">Metal-binding</keyword>
<dbReference type="PROSITE" id="PS00028">
    <property type="entry name" value="ZINC_FINGER_C2H2_1"/>
    <property type="match status" value="2"/>
</dbReference>
<keyword evidence="1" id="KW-0862">Zinc</keyword>
<organism evidence="4 5">
    <name type="scientific">Meristemomyces frigidus</name>
    <dbReference type="NCBI Taxonomy" id="1508187"/>
    <lineage>
        <taxon>Eukaryota</taxon>
        <taxon>Fungi</taxon>
        <taxon>Dikarya</taxon>
        <taxon>Ascomycota</taxon>
        <taxon>Pezizomycotina</taxon>
        <taxon>Dothideomycetes</taxon>
        <taxon>Dothideomycetidae</taxon>
        <taxon>Mycosphaerellales</taxon>
        <taxon>Teratosphaeriaceae</taxon>
        <taxon>Meristemomyces</taxon>
    </lineage>
</organism>
<evidence type="ECO:0000259" key="3">
    <source>
        <dbReference type="PROSITE" id="PS50157"/>
    </source>
</evidence>
<accession>A0AAN7TF81</accession>
<keyword evidence="1" id="KW-0863">Zinc-finger</keyword>
<evidence type="ECO:0000313" key="5">
    <source>
        <dbReference type="Proteomes" id="UP001310890"/>
    </source>
</evidence>
<feature type="compositionally biased region" description="Pro residues" evidence="2">
    <location>
        <begin position="618"/>
        <end position="639"/>
    </location>
</feature>
<evidence type="ECO:0000256" key="1">
    <source>
        <dbReference type="PROSITE-ProRule" id="PRU00042"/>
    </source>
</evidence>
<dbReference type="Gene3D" id="3.30.160.60">
    <property type="entry name" value="Classic Zinc Finger"/>
    <property type="match status" value="1"/>
</dbReference>
<sequence>MVEQGGLKKRRKIASPSAISEGDEEEAVVETGQDHYCDVPHPTLQAQENSTISTLTTPGGGDGGGKLTRRVAAQATAPSGRNKRPRKAGQGKNEGKAPKTASPESKVEDSSHILTPGSDESEDGQGENLTVTRGRKEMPAFFWACRFCQREFGYSESRDRHLLTHAKDKPYACRFPSCTEMFSEEEDLSEHVKKTHVTQTRHVPKYEGDTSFSTNRLTRSRSYFVPPPSLSSIPPSPYAFTAATGLPLVPAGFSNASLIPETSESAEKVAEPAEKMAEPAEKVAEPTEKVAEPTENPAYWPQDRLMGYARQHDDSSPLSSSPVASALQVPAAPRAMRRSRQPRKIQKAPSMKRGQSPRTRASLKGLPYAGGEDSERGKIGNGDQVEGGEDAGSTHEGSMLLQGNDDGTLREPLGANQTLFETFDPVTAVGEVVSTERVGAFAEMKDPWEVLMEQERERAEAVKNAPPVEHADHAILDKILARACVPSDEPLMPEIAEILKKINLPEQLSSVPPKRIIIRPEDVVRDVQQDLAISNATILKQREARDRARALQGTKEKRSEPRKQAELATQHKKLAEQQKITALAQASSPPKVGTEPDTTTKQPVPTVVIDSDTEPTTTVPPPNKPTLPYQDPIPPPPPDFYRSFHDPTHPWALLPIPTRPSRPPIPKLPSNQTLHTDKI</sequence>
<feature type="domain" description="C2H2-type" evidence="3">
    <location>
        <begin position="143"/>
        <end position="170"/>
    </location>
</feature>
<feature type="compositionally biased region" description="Pro residues" evidence="2">
    <location>
        <begin position="657"/>
        <end position="667"/>
    </location>
</feature>
<feature type="domain" description="C2H2-type" evidence="3">
    <location>
        <begin position="171"/>
        <end position="201"/>
    </location>
</feature>
<feature type="compositionally biased region" description="Basic and acidic residues" evidence="2">
    <location>
        <begin position="543"/>
        <end position="565"/>
    </location>
</feature>
<feature type="compositionally biased region" description="Polar residues" evidence="2">
    <location>
        <begin position="578"/>
        <end position="588"/>
    </location>
</feature>
<dbReference type="EMBL" id="JAVRRL010000036">
    <property type="protein sequence ID" value="KAK5111746.1"/>
    <property type="molecule type" value="Genomic_DNA"/>
</dbReference>